<feature type="compositionally biased region" description="Polar residues" evidence="1">
    <location>
        <begin position="36"/>
        <end position="47"/>
    </location>
</feature>
<dbReference type="SUPFAM" id="SSF52151">
    <property type="entry name" value="FabD/lysophospholipase-like"/>
    <property type="match status" value="1"/>
</dbReference>
<dbReference type="InterPro" id="IPR033562">
    <property type="entry name" value="PLPL"/>
</dbReference>
<dbReference type="OrthoDB" id="197155at2759"/>
<dbReference type="EMBL" id="JAAKFY010000007">
    <property type="protein sequence ID" value="KAF3854904.1"/>
    <property type="molecule type" value="Genomic_DNA"/>
</dbReference>
<protein>
    <submittedName>
        <fullName evidence="2">Uncharacterized protein</fullName>
    </submittedName>
</protein>
<evidence type="ECO:0000313" key="2">
    <source>
        <dbReference type="EMBL" id="KAF3854904.1"/>
    </source>
</evidence>
<dbReference type="GO" id="GO:0055088">
    <property type="term" value="P:lipid homeostasis"/>
    <property type="evidence" value="ECO:0007669"/>
    <property type="project" value="TreeGrafter"/>
</dbReference>
<dbReference type="AlphaFoldDB" id="A0A7J5YZA9"/>
<dbReference type="GO" id="GO:0019433">
    <property type="term" value="P:triglyceride catabolic process"/>
    <property type="evidence" value="ECO:0007669"/>
    <property type="project" value="TreeGrafter"/>
</dbReference>
<reference evidence="2 3" key="1">
    <citation type="submission" date="2020-03" db="EMBL/GenBank/DDBJ databases">
        <title>Dissostichus mawsoni Genome sequencing and assembly.</title>
        <authorList>
            <person name="Park H."/>
        </authorList>
    </citation>
    <scope>NUCLEOTIDE SEQUENCE [LARGE SCALE GENOMIC DNA]</scope>
    <source>
        <strain evidence="2">DM0001</strain>
        <tissue evidence="2">Muscle</tissue>
    </source>
</reference>
<proteinExistence type="predicted"/>
<feature type="region of interest" description="Disordered" evidence="1">
    <location>
        <begin position="20"/>
        <end position="68"/>
    </location>
</feature>
<dbReference type="Proteomes" id="UP000518266">
    <property type="component" value="Unassembled WGS sequence"/>
</dbReference>
<dbReference type="PANTHER" id="PTHR12406:SF29">
    <property type="entry name" value="PATATIN-LIKE PHOSPHOLIPASE DOMAIN-CONTAINING PROTEIN 2"/>
    <property type="match status" value="1"/>
</dbReference>
<evidence type="ECO:0000313" key="3">
    <source>
        <dbReference type="Proteomes" id="UP000518266"/>
    </source>
</evidence>
<sequence length="626" mass="69481">MGQDLQGSIHSWLVLRAQSQVPEAPQLPRDGPPEQRQCSRSSLSTGLTAPPREAGVESGTTQRKRKMRMKRDLDGDVLRRNITPLVGPVSDFSGSWCTSSLQSLKAKMSIEGSGTPPVNGLHAGVTFTSSSSEQAAWSPSSSSVVINHTSSDICPNFASAADGTGGMFPLDSPWNLSFAGCGFLGIYHVGVASCLLEQAPFLTGAGIIDVAKEARKRFLGPLHPSFNLVKIMRQMLLRTLPADSHHVANGRLGISLTRVTDGENVLVSHFNNKEEVVQRYVDGGISDNLPQYELKNTITVSVLRRERHLPPRHFHQHTRAEIYQHKHPVHSHKPLQSLQGPLPPEPMVMKAMCKQGYKDGMHFLKRNGLLNFNGPHRDRPLRANGEANEDYNEIRKKIKVTKRRKSLMWNREQWRFIAVPQKRSSSSNTFHPPCTKACMERRSLKQSLSNLLPVRMASAMMLPYTLPLESAMSMTLRLLEWLPDIQDDVGWMQEQIMKILQHVLGQASKSITEHVSTRLSWQMELHHYQSLPSQLSSTSLFPSWVNGSSSSVLDVFMRLNQYKKQLLSGVLCINMDLQGSFKAGAKSADQSPPSTLSAEGLTMDRCCLEILPAADSKKPSAAPKIL</sequence>
<gene>
    <name evidence="2" type="ORF">F7725_022959</name>
</gene>
<dbReference type="GO" id="GO:0004806">
    <property type="term" value="F:triacylglycerol lipase activity"/>
    <property type="evidence" value="ECO:0007669"/>
    <property type="project" value="TreeGrafter"/>
</dbReference>
<organism evidence="2 3">
    <name type="scientific">Dissostichus mawsoni</name>
    <name type="common">Antarctic cod</name>
    <dbReference type="NCBI Taxonomy" id="36200"/>
    <lineage>
        <taxon>Eukaryota</taxon>
        <taxon>Metazoa</taxon>
        <taxon>Chordata</taxon>
        <taxon>Craniata</taxon>
        <taxon>Vertebrata</taxon>
        <taxon>Euteleostomi</taxon>
        <taxon>Actinopterygii</taxon>
        <taxon>Neopterygii</taxon>
        <taxon>Teleostei</taxon>
        <taxon>Neoteleostei</taxon>
        <taxon>Acanthomorphata</taxon>
        <taxon>Eupercaria</taxon>
        <taxon>Perciformes</taxon>
        <taxon>Notothenioidei</taxon>
        <taxon>Nototheniidae</taxon>
        <taxon>Dissostichus</taxon>
    </lineage>
</organism>
<dbReference type="GO" id="GO:0005811">
    <property type="term" value="C:lipid droplet"/>
    <property type="evidence" value="ECO:0007669"/>
    <property type="project" value="TreeGrafter"/>
</dbReference>
<comment type="caution">
    <text evidence="2">The sequence shown here is derived from an EMBL/GenBank/DDBJ whole genome shotgun (WGS) entry which is preliminary data.</text>
</comment>
<dbReference type="GO" id="GO:0005737">
    <property type="term" value="C:cytoplasm"/>
    <property type="evidence" value="ECO:0007669"/>
    <property type="project" value="TreeGrafter"/>
</dbReference>
<dbReference type="InterPro" id="IPR016035">
    <property type="entry name" value="Acyl_Trfase/lysoPLipase"/>
</dbReference>
<name>A0A7J5YZA9_DISMA</name>
<dbReference type="GO" id="GO:0016020">
    <property type="term" value="C:membrane"/>
    <property type="evidence" value="ECO:0007669"/>
    <property type="project" value="TreeGrafter"/>
</dbReference>
<dbReference type="PANTHER" id="PTHR12406">
    <property type="entry name" value="CALCIUM-INDEPENDENT PHOSPHOLIPASE A2 IPLA2 -RELATED"/>
    <property type="match status" value="1"/>
</dbReference>
<keyword evidence="3" id="KW-1185">Reference proteome</keyword>
<accession>A0A7J5YZA9</accession>
<evidence type="ECO:0000256" key="1">
    <source>
        <dbReference type="SAM" id="MobiDB-lite"/>
    </source>
</evidence>